<accession>L7TI87</accession>
<dbReference type="Proteomes" id="UP000011154">
    <property type="component" value="Segment"/>
</dbReference>
<name>L7TI87_9CAUD</name>
<reference evidence="2 3" key="1">
    <citation type="submission" date="2012-12" db="EMBL/GenBank/DDBJ databases">
        <title>Complete genome sequence of Pseudomonas aeruginosa temperate bacteriophage H66.</title>
        <authorList>
            <person name="Maya O."/>
            <person name="Flores V."/>
            <person name="Guarneros G."/>
        </authorList>
    </citation>
    <scope>NUCLEOTIDE SEQUENCE [LARGE SCALE GENOMIC DNA]</scope>
</reference>
<organism evidence="2 3">
    <name type="scientific">Pseudomonas phage H66</name>
    <dbReference type="NCBI Taxonomy" id="2928683"/>
    <lineage>
        <taxon>Viruses</taxon>
        <taxon>Duplodnaviria</taxon>
        <taxon>Heunggongvirae</taxon>
        <taxon>Uroviricota</taxon>
        <taxon>Caudoviricetes</taxon>
        <taxon>Hollowayvirus</taxon>
        <taxon>Hollowayvirus H66</taxon>
    </lineage>
</organism>
<evidence type="ECO:0000313" key="3">
    <source>
        <dbReference type="Proteomes" id="UP000011154"/>
    </source>
</evidence>
<dbReference type="EMBL" id="KC262634">
    <property type="protein sequence ID" value="AGC34619.1"/>
    <property type="molecule type" value="Genomic_DNA"/>
</dbReference>
<evidence type="ECO:0000259" key="1">
    <source>
        <dbReference type="Pfam" id="PF04447"/>
    </source>
</evidence>
<gene>
    <name evidence="2" type="ORF">H66_0010</name>
</gene>
<dbReference type="InterPro" id="IPR007538">
    <property type="entry name" value="dATP/dGTP_dipphydrolase_MazZ"/>
</dbReference>
<protein>
    <submittedName>
        <fullName evidence="2">Putative host nuclease inhibitor protein</fullName>
    </submittedName>
</protein>
<sequence>MSAENSDSINAAMSQAQVFASAWALVGGPFDSGDAMAHANEAKQELHDMLKELHGTGFSFEQHLHRQRRFSERTFGPGSRAAGVIDHIRKELREIEEAPGDLAEWIDVVILALDGAWRTGATPAQIIDALVAKQALNEARTWPDWRTAPADRAIEHDRADEPVDDNTYFVMRNAGGAVFVKHGPFFVSQGGLTEDWGKNWKRIRAGSLKHARQVGEELLP</sequence>
<keyword evidence="3" id="KW-1185">Reference proteome</keyword>
<proteinExistence type="predicted"/>
<dbReference type="Pfam" id="PF04447">
    <property type="entry name" value="dATP-dGTP_PPHyd"/>
    <property type="match status" value="1"/>
</dbReference>
<dbReference type="OrthoDB" id="11805at10239"/>
<feature type="domain" description="dATP/dGTP diphosphohydrolase MazZ" evidence="1">
    <location>
        <begin position="69"/>
        <end position="160"/>
    </location>
</feature>
<evidence type="ECO:0000313" key="2">
    <source>
        <dbReference type="EMBL" id="AGC34619.1"/>
    </source>
</evidence>